<comment type="caution">
    <text evidence="2">The sequence shown here is derived from an EMBL/GenBank/DDBJ whole genome shotgun (WGS) entry which is preliminary data.</text>
</comment>
<feature type="region of interest" description="Disordered" evidence="1">
    <location>
        <begin position="44"/>
        <end position="81"/>
    </location>
</feature>
<name>A0A919NT17_9ACTN</name>
<dbReference type="AlphaFoldDB" id="A0A919NT17"/>
<accession>A0A919NT17</accession>
<evidence type="ECO:0000313" key="2">
    <source>
        <dbReference type="EMBL" id="GIF24595.1"/>
    </source>
</evidence>
<organism evidence="2 3">
    <name type="scientific">Paractinoplanes tereljensis</name>
    <dbReference type="NCBI Taxonomy" id="571912"/>
    <lineage>
        <taxon>Bacteria</taxon>
        <taxon>Bacillati</taxon>
        <taxon>Actinomycetota</taxon>
        <taxon>Actinomycetes</taxon>
        <taxon>Micromonosporales</taxon>
        <taxon>Micromonosporaceae</taxon>
        <taxon>Paractinoplanes</taxon>
    </lineage>
</organism>
<reference evidence="2" key="1">
    <citation type="submission" date="2021-01" db="EMBL/GenBank/DDBJ databases">
        <title>Whole genome shotgun sequence of Actinoplanes tereljensis NBRC 105297.</title>
        <authorList>
            <person name="Komaki H."/>
            <person name="Tamura T."/>
        </authorList>
    </citation>
    <scope>NUCLEOTIDE SEQUENCE</scope>
    <source>
        <strain evidence="2">NBRC 105297</strain>
    </source>
</reference>
<evidence type="ECO:0000313" key="3">
    <source>
        <dbReference type="Proteomes" id="UP000623608"/>
    </source>
</evidence>
<protein>
    <submittedName>
        <fullName evidence="2">Uncharacterized protein</fullName>
    </submittedName>
</protein>
<sequence length="164" mass="16907">MGADALSRNGLLPDENTRIRMIVRPIARIAPAMPAKISICRRRRCGPSEPGFSSGGGGSDGGGVAGGRPGAVTVPDANRPPGCCQENVVGSDMNPSEHHAGRYCVTARAQPIGGTAVYHGVKTTTRTNARPAPATPNTNASSRRAVVLRITDPPGPVTEMSVTD</sequence>
<feature type="region of interest" description="Disordered" evidence="1">
    <location>
        <begin position="126"/>
        <end position="164"/>
    </location>
</feature>
<keyword evidence="3" id="KW-1185">Reference proteome</keyword>
<gene>
    <name evidence="2" type="ORF">Ate02nite_73250</name>
</gene>
<feature type="compositionally biased region" description="Low complexity" evidence="1">
    <location>
        <begin position="126"/>
        <end position="140"/>
    </location>
</feature>
<evidence type="ECO:0000256" key="1">
    <source>
        <dbReference type="SAM" id="MobiDB-lite"/>
    </source>
</evidence>
<dbReference type="Proteomes" id="UP000623608">
    <property type="component" value="Unassembled WGS sequence"/>
</dbReference>
<feature type="compositionally biased region" description="Gly residues" evidence="1">
    <location>
        <begin position="53"/>
        <end position="69"/>
    </location>
</feature>
<dbReference type="EMBL" id="BOMY01000046">
    <property type="protein sequence ID" value="GIF24595.1"/>
    <property type="molecule type" value="Genomic_DNA"/>
</dbReference>
<proteinExistence type="predicted"/>